<proteinExistence type="predicted"/>
<organism evidence="3 4">
    <name type="scientific">Dendrothele bispora (strain CBS 962.96)</name>
    <dbReference type="NCBI Taxonomy" id="1314807"/>
    <lineage>
        <taxon>Eukaryota</taxon>
        <taxon>Fungi</taxon>
        <taxon>Dikarya</taxon>
        <taxon>Basidiomycota</taxon>
        <taxon>Agaricomycotina</taxon>
        <taxon>Agaricomycetes</taxon>
        <taxon>Agaricomycetidae</taxon>
        <taxon>Agaricales</taxon>
        <taxon>Agaricales incertae sedis</taxon>
        <taxon>Dendrothele</taxon>
    </lineage>
</organism>
<evidence type="ECO:0000313" key="3">
    <source>
        <dbReference type="EMBL" id="THV07019.1"/>
    </source>
</evidence>
<dbReference type="PROSITE" id="PS50280">
    <property type="entry name" value="SET"/>
    <property type="match status" value="1"/>
</dbReference>
<dbReference type="SUPFAM" id="SSF82199">
    <property type="entry name" value="SET domain"/>
    <property type="match status" value="1"/>
</dbReference>
<dbReference type="PANTHER" id="PTHR47332">
    <property type="entry name" value="SET DOMAIN-CONTAINING PROTEIN 5"/>
    <property type="match status" value="1"/>
</dbReference>
<feature type="region of interest" description="Disordered" evidence="1">
    <location>
        <begin position="1"/>
        <end position="30"/>
    </location>
</feature>
<evidence type="ECO:0000256" key="1">
    <source>
        <dbReference type="SAM" id="MobiDB-lite"/>
    </source>
</evidence>
<dbReference type="SMART" id="SM00317">
    <property type="entry name" value="SET"/>
    <property type="match status" value="1"/>
</dbReference>
<evidence type="ECO:0000259" key="2">
    <source>
        <dbReference type="PROSITE" id="PS50280"/>
    </source>
</evidence>
<reference evidence="3 4" key="1">
    <citation type="journal article" date="2019" name="Nat. Ecol. Evol.">
        <title>Megaphylogeny resolves global patterns of mushroom evolution.</title>
        <authorList>
            <person name="Varga T."/>
            <person name="Krizsan K."/>
            <person name="Foldi C."/>
            <person name="Dima B."/>
            <person name="Sanchez-Garcia M."/>
            <person name="Sanchez-Ramirez S."/>
            <person name="Szollosi G.J."/>
            <person name="Szarkandi J.G."/>
            <person name="Papp V."/>
            <person name="Albert L."/>
            <person name="Andreopoulos W."/>
            <person name="Angelini C."/>
            <person name="Antonin V."/>
            <person name="Barry K.W."/>
            <person name="Bougher N.L."/>
            <person name="Buchanan P."/>
            <person name="Buyck B."/>
            <person name="Bense V."/>
            <person name="Catcheside P."/>
            <person name="Chovatia M."/>
            <person name="Cooper J."/>
            <person name="Damon W."/>
            <person name="Desjardin D."/>
            <person name="Finy P."/>
            <person name="Geml J."/>
            <person name="Haridas S."/>
            <person name="Hughes K."/>
            <person name="Justo A."/>
            <person name="Karasinski D."/>
            <person name="Kautmanova I."/>
            <person name="Kiss B."/>
            <person name="Kocsube S."/>
            <person name="Kotiranta H."/>
            <person name="LaButti K.M."/>
            <person name="Lechner B.E."/>
            <person name="Liimatainen K."/>
            <person name="Lipzen A."/>
            <person name="Lukacs Z."/>
            <person name="Mihaltcheva S."/>
            <person name="Morgado L.N."/>
            <person name="Niskanen T."/>
            <person name="Noordeloos M.E."/>
            <person name="Ohm R.A."/>
            <person name="Ortiz-Santana B."/>
            <person name="Ovrebo C."/>
            <person name="Racz N."/>
            <person name="Riley R."/>
            <person name="Savchenko A."/>
            <person name="Shiryaev A."/>
            <person name="Soop K."/>
            <person name="Spirin V."/>
            <person name="Szebenyi C."/>
            <person name="Tomsovsky M."/>
            <person name="Tulloss R.E."/>
            <person name="Uehling J."/>
            <person name="Grigoriev I.V."/>
            <person name="Vagvolgyi C."/>
            <person name="Papp T."/>
            <person name="Martin F.M."/>
            <person name="Miettinen O."/>
            <person name="Hibbett D.S."/>
            <person name="Nagy L.G."/>
        </authorList>
    </citation>
    <scope>NUCLEOTIDE SEQUENCE [LARGE SCALE GENOMIC DNA]</scope>
    <source>
        <strain evidence="3 4">CBS 962.96</strain>
    </source>
</reference>
<protein>
    <recommendedName>
        <fullName evidence="2">SET domain-containing protein</fullName>
    </recommendedName>
</protein>
<feature type="region of interest" description="Disordered" evidence="1">
    <location>
        <begin position="45"/>
        <end position="65"/>
    </location>
</feature>
<dbReference type="Gene3D" id="2.170.270.10">
    <property type="entry name" value="SET domain"/>
    <property type="match status" value="1"/>
</dbReference>
<sequence>MGKTSQSASTPHFNGRSSERQILTYSEQHPTSKCDVQTLVLTQSTESAPSHKYSPDVGSSQPLLNKDVDSSYSDVSKLKCKSNEATVSCMQEHFQMQTAHHHKRQSSQSQSVPLHPRLWHVSSASLPSQPTSLTPENLRTHNFGGSGDGAQLVHFSSCASLSSPSQRSDTEEIHRIQFTDSAEECFVHVRGFVDGGIRLKPAAALSQILQQDKVVVLPVCGPGSGNSPYNYSLSTPLSIVVSSGTLSGFGMFATVPIRKGAVILAERPVMIVGETEDAGDVFMKLKQDTRNLVESFSDSTSMSHQGGEMVAPRTFQGILQTNGFGVELIDASGDKQRCRALFLRSARCNHSCGPSAIATFDPTSFVLTLHANRDIDPGDEITISYLPISSSSAIFTSIPWSLPESALTASGAKAIPPAEASESVMGYATSSSVSTTSSLFSCSSSISPSVPSLYLPRHSRRQLLRDSFHFECRCQYCDIPWSEVDGVRKSDHARKELSLYNLALSDPSNVELRKKLGIPTFEEWCSDSRISWDSLIEIHMRLLTMREAEGLELTGLAHPTVSGASRSGTAIPGNSLVNEQGWLKHADVLGMCFGALKKENEFREWVEAVRDVRWAMSSSGYEGQEEQVVLAKILDSWLDEPGSFPLWGWRTQINRH</sequence>
<dbReference type="Pfam" id="PF00856">
    <property type="entry name" value="SET"/>
    <property type="match status" value="1"/>
</dbReference>
<dbReference type="PANTHER" id="PTHR47332:SF6">
    <property type="entry name" value="SET DOMAIN-CONTAINING PROTEIN"/>
    <property type="match status" value="1"/>
</dbReference>
<dbReference type="InterPro" id="IPR046341">
    <property type="entry name" value="SET_dom_sf"/>
</dbReference>
<name>A0A4S8MWB0_DENBC</name>
<evidence type="ECO:0000313" key="4">
    <source>
        <dbReference type="Proteomes" id="UP000297245"/>
    </source>
</evidence>
<dbReference type="CDD" id="cd20071">
    <property type="entry name" value="SET_SMYD"/>
    <property type="match status" value="1"/>
</dbReference>
<dbReference type="AlphaFoldDB" id="A0A4S8MWB0"/>
<dbReference type="EMBL" id="ML179040">
    <property type="protein sequence ID" value="THV07019.1"/>
    <property type="molecule type" value="Genomic_DNA"/>
</dbReference>
<keyword evidence="4" id="KW-1185">Reference proteome</keyword>
<accession>A0A4S8MWB0</accession>
<dbReference type="OrthoDB" id="265717at2759"/>
<dbReference type="InterPro" id="IPR001214">
    <property type="entry name" value="SET_dom"/>
</dbReference>
<feature type="domain" description="SET" evidence="2">
    <location>
        <begin position="235"/>
        <end position="386"/>
    </location>
</feature>
<dbReference type="Proteomes" id="UP000297245">
    <property type="component" value="Unassembled WGS sequence"/>
</dbReference>
<gene>
    <name evidence="3" type="ORF">K435DRAFT_848689</name>
</gene>
<dbReference type="InterPro" id="IPR053185">
    <property type="entry name" value="SET_domain_protein"/>
</dbReference>